<feature type="binding site" evidence="11">
    <location>
        <position position="248"/>
    </location>
    <ligand>
        <name>L-glutamine</name>
        <dbReference type="ChEBI" id="CHEBI:58359"/>
    </ligand>
</feature>
<keyword evidence="14" id="KW-1185">Reference proteome</keyword>
<organism evidence="13 14">
    <name type="scientific">Alkalibaculum bacchi</name>
    <dbReference type="NCBI Taxonomy" id="645887"/>
    <lineage>
        <taxon>Bacteria</taxon>
        <taxon>Bacillati</taxon>
        <taxon>Bacillota</taxon>
        <taxon>Clostridia</taxon>
        <taxon>Eubacteriales</taxon>
        <taxon>Eubacteriaceae</taxon>
        <taxon>Alkalibaculum</taxon>
    </lineage>
</organism>
<keyword evidence="5 11" id="KW-0547">Nucleotide-binding</keyword>
<dbReference type="GO" id="GO:0004088">
    <property type="term" value="F:carbamoyl-phosphate synthase (glutamine-hydrolyzing) activity"/>
    <property type="evidence" value="ECO:0007669"/>
    <property type="project" value="UniProtKB-UniRule"/>
</dbReference>
<evidence type="ECO:0000313" key="13">
    <source>
        <dbReference type="EMBL" id="RBP68963.1"/>
    </source>
</evidence>
<dbReference type="Pfam" id="PF00117">
    <property type="entry name" value="GATase"/>
    <property type="match status" value="1"/>
</dbReference>
<accession>A0A366ID98</accession>
<comment type="subunit">
    <text evidence="11">Composed of two chains; the small (or glutamine) chain promotes the hydrolysis of glutamine to ammonia, which is used by the large (or ammonia) chain to synthesize carbamoyl phosphate. Tetramer of heterodimers (alpha,beta)4.</text>
</comment>
<feature type="binding site" evidence="11">
    <location>
        <position position="219"/>
    </location>
    <ligand>
        <name>L-glutamine</name>
        <dbReference type="ChEBI" id="CHEBI:58359"/>
    </ligand>
</feature>
<dbReference type="InterPro" id="IPR017926">
    <property type="entry name" value="GATASE"/>
</dbReference>
<dbReference type="AlphaFoldDB" id="A0A366ID98"/>
<keyword evidence="11" id="KW-0055">Arginine biosynthesis</keyword>
<dbReference type="NCBIfam" id="TIGR01368">
    <property type="entry name" value="CPSaseIIsmall"/>
    <property type="match status" value="1"/>
</dbReference>
<dbReference type="PROSITE" id="PS51273">
    <property type="entry name" value="GATASE_TYPE_1"/>
    <property type="match status" value="1"/>
</dbReference>
<keyword evidence="7 11" id="KW-0315">Glutamine amidotransferase</keyword>
<comment type="pathway">
    <text evidence="1 11">Pyrimidine metabolism; UMP biosynthesis via de novo pathway; (S)-dihydroorotate from bicarbonate: step 1/3.</text>
</comment>
<dbReference type="PRINTS" id="PR00097">
    <property type="entry name" value="ANTSNTHASEII"/>
</dbReference>
<feature type="domain" description="Carbamoyl-phosphate synthase small subunit N-terminal" evidence="12">
    <location>
        <begin position="1"/>
        <end position="131"/>
    </location>
</feature>
<dbReference type="InterPro" id="IPR002474">
    <property type="entry name" value="CarbamoylP_synth_ssu_N"/>
</dbReference>
<evidence type="ECO:0000256" key="7">
    <source>
        <dbReference type="ARBA" id="ARBA00022962"/>
    </source>
</evidence>
<evidence type="ECO:0000313" key="14">
    <source>
        <dbReference type="Proteomes" id="UP000253490"/>
    </source>
</evidence>
<reference evidence="13 14" key="1">
    <citation type="submission" date="2018-06" db="EMBL/GenBank/DDBJ databases">
        <title>Genomic Encyclopedia of Type Strains, Phase IV (KMG-IV): sequencing the most valuable type-strain genomes for metagenomic binning, comparative biology and taxonomic classification.</title>
        <authorList>
            <person name="Goeker M."/>
        </authorList>
    </citation>
    <scope>NUCLEOTIDE SEQUENCE [LARGE SCALE GENOMIC DNA]</scope>
    <source>
        <strain evidence="13 14">DSM 22112</strain>
    </source>
</reference>
<dbReference type="CDD" id="cd01744">
    <property type="entry name" value="GATase1_CPSase"/>
    <property type="match status" value="1"/>
</dbReference>
<evidence type="ECO:0000256" key="10">
    <source>
        <dbReference type="ARBA" id="ARBA00049285"/>
    </source>
</evidence>
<dbReference type="NCBIfam" id="NF009475">
    <property type="entry name" value="PRK12838.1"/>
    <property type="match status" value="1"/>
</dbReference>
<dbReference type="InterPro" id="IPR035686">
    <property type="entry name" value="CPSase_GATase1"/>
</dbReference>
<dbReference type="GO" id="GO:0044205">
    <property type="term" value="P:'de novo' UMP biosynthetic process"/>
    <property type="evidence" value="ECO:0007669"/>
    <property type="project" value="UniProtKB-UniRule"/>
</dbReference>
<feature type="binding site" evidence="11">
    <location>
        <position position="45"/>
    </location>
    <ligand>
        <name>L-glutamine</name>
        <dbReference type="ChEBI" id="CHEBI:58359"/>
    </ligand>
</feature>
<keyword evidence="6 11" id="KW-0067">ATP-binding</keyword>
<feature type="binding site" evidence="11">
    <location>
        <position position="286"/>
    </location>
    <ligand>
        <name>L-glutamine</name>
        <dbReference type="ChEBI" id="CHEBI:58359"/>
    </ligand>
</feature>
<comment type="caution">
    <text evidence="13">The sequence shown here is derived from an EMBL/GenBank/DDBJ whole genome shotgun (WGS) entry which is preliminary data.</text>
</comment>
<dbReference type="PANTHER" id="PTHR43418:SF7">
    <property type="entry name" value="CARBAMOYL-PHOSPHATE SYNTHASE SMALL CHAIN"/>
    <property type="match status" value="1"/>
</dbReference>
<dbReference type="GO" id="GO:0006541">
    <property type="term" value="P:glutamine metabolic process"/>
    <property type="evidence" value="ECO:0007669"/>
    <property type="project" value="InterPro"/>
</dbReference>
<feature type="active site" evidence="11">
    <location>
        <position position="330"/>
    </location>
</feature>
<evidence type="ECO:0000256" key="11">
    <source>
        <dbReference type="HAMAP-Rule" id="MF_01209"/>
    </source>
</evidence>
<dbReference type="FunFam" id="3.50.30.20:FF:000001">
    <property type="entry name" value="Carbamoyl-phosphate synthase small chain"/>
    <property type="match status" value="1"/>
</dbReference>
<protein>
    <recommendedName>
        <fullName evidence="11">Carbamoyl phosphate synthase small chain</fullName>
        <ecNumber evidence="11">6.3.5.5</ecNumber>
    </recommendedName>
    <alternativeName>
        <fullName evidence="11">Carbamoyl phosphate synthetase glutamine chain</fullName>
    </alternativeName>
</protein>
<dbReference type="HAMAP" id="MF_01209">
    <property type="entry name" value="CPSase_S_chain"/>
    <property type="match status" value="1"/>
</dbReference>
<dbReference type="PANTHER" id="PTHR43418">
    <property type="entry name" value="MULTIFUNCTIONAL TRYPTOPHAN BIOSYNTHESIS PROTEIN-RELATED"/>
    <property type="match status" value="1"/>
</dbReference>
<evidence type="ECO:0000256" key="3">
    <source>
        <dbReference type="ARBA" id="ARBA00007800"/>
    </source>
</evidence>
<dbReference type="Gene3D" id="3.50.30.20">
    <property type="entry name" value="Carbamoyl-phosphate synthase small subunit, N-terminal domain"/>
    <property type="match status" value="1"/>
</dbReference>
<dbReference type="OrthoDB" id="9804328at2"/>
<evidence type="ECO:0000259" key="12">
    <source>
        <dbReference type="SMART" id="SM01097"/>
    </source>
</evidence>
<dbReference type="UniPathway" id="UPA00070">
    <property type="reaction ID" value="UER00115"/>
</dbReference>
<evidence type="ECO:0000256" key="2">
    <source>
        <dbReference type="ARBA" id="ARBA00005077"/>
    </source>
</evidence>
<dbReference type="UniPathway" id="UPA00068">
    <property type="reaction ID" value="UER00171"/>
</dbReference>
<dbReference type="GO" id="GO:0004359">
    <property type="term" value="F:glutaminase activity"/>
    <property type="evidence" value="ECO:0007669"/>
    <property type="project" value="RHEA"/>
</dbReference>
<comment type="catalytic activity">
    <reaction evidence="10 11">
        <text>L-glutamine + H2O = L-glutamate + NH4(+)</text>
        <dbReference type="Rhea" id="RHEA:15889"/>
        <dbReference type="ChEBI" id="CHEBI:15377"/>
        <dbReference type="ChEBI" id="CHEBI:28938"/>
        <dbReference type="ChEBI" id="CHEBI:29985"/>
        <dbReference type="ChEBI" id="CHEBI:58359"/>
    </reaction>
</comment>
<keyword evidence="8 11" id="KW-0665">Pyrimidine biosynthesis</keyword>
<keyword evidence="11" id="KW-0028">Amino-acid biosynthesis</keyword>
<dbReference type="EMBL" id="QNRX01000002">
    <property type="protein sequence ID" value="RBP68963.1"/>
    <property type="molecule type" value="Genomic_DNA"/>
</dbReference>
<dbReference type="Gene3D" id="3.40.50.880">
    <property type="match status" value="1"/>
</dbReference>
<evidence type="ECO:0000256" key="6">
    <source>
        <dbReference type="ARBA" id="ARBA00022840"/>
    </source>
</evidence>
<feature type="active site" description="Nucleophile" evidence="11">
    <location>
        <position position="244"/>
    </location>
</feature>
<comment type="pathway">
    <text evidence="2 11">Amino-acid biosynthesis; L-arginine biosynthesis; carbamoyl phosphate from bicarbonate: step 1/1.</text>
</comment>
<feature type="active site" evidence="11">
    <location>
        <position position="328"/>
    </location>
</feature>
<dbReference type="InterPro" id="IPR006274">
    <property type="entry name" value="CarbamoylP_synth_ssu"/>
</dbReference>
<name>A0A366ID98_9FIRM</name>
<gene>
    <name evidence="11" type="primary">carA</name>
    <name evidence="13" type="ORF">DES36_102105</name>
</gene>
<dbReference type="InterPro" id="IPR050472">
    <property type="entry name" value="Anth_synth/Amidotransfase"/>
</dbReference>
<dbReference type="EC" id="6.3.5.5" evidence="11"/>
<comment type="catalytic activity">
    <reaction evidence="9 11">
        <text>hydrogencarbonate + L-glutamine + 2 ATP + H2O = carbamoyl phosphate + L-glutamate + 2 ADP + phosphate + 2 H(+)</text>
        <dbReference type="Rhea" id="RHEA:18633"/>
        <dbReference type="ChEBI" id="CHEBI:15377"/>
        <dbReference type="ChEBI" id="CHEBI:15378"/>
        <dbReference type="ChEBI" id="CHEBI:17544"/>
        <dbReference type="ChEBI" id="CHEBI:29985"/>
        <dbReference type="ChEBI" id="CHEBI:30616"/>
        <dbReference type="ChEBI" id="CHEBI:43474"/>
        <dbReference type="ChEBI" id="CHEBI:58228"/>
        <dbReference type="ChEBI" id="CHEBI:58359"/>
        <dbReference type="ChEBI" id="CHEBI:456216"/>
        <dbReference type="EC" id="6.3.5.5"/>
    </reaction>
</comment>
<dbReference type="SUPFAM" id="SSF52021">
    <property type="entry name" value="Carbamoyl phosphate synthetase, small subunit N-terminal domain"/>
    <property type="match status" value="1"/>
</dbReference>
<dbReference type="Proteomes" id="UP000253490">
    <property type="component" value="Unassembled WGS sequence"/>
</dbReference>
<evidence type="ECO:0000256" key="4">
    <source>
        <dbReference type="ARBA" id="ARBA00022598"/>
    </source>
</evidence>
<proteinExistence type="inferred from homology"/>
<dbReference type="RefSeq" id="WP_113919534.1">
    <property type="nucleotide sequence ID" value="NZ_QNRX01000002.1"/>
</dbReference>
<keyword evidence="4 11" id="KW-0436">Ligase</keyword>
<dbReference type="SMART" id="SM01097">
    <property type="entry name" value="CPSase_sm_chain"/>
    <property type="match status" value="1"/>
</dbReference>
<dbReference type="GO" id="GO:0006207">
    <property type="term" value="P:'de novo' pyrimidine nucleobase biosynthetic process"/>
    <property type="evidence" value="ECO:0007669"/>
    <property type="project" value="InterPro"/>
</dbReference>
<evidence type="ECO:0000256" key="9">
    <source>
        <dbReference type="ARBA" id="ARBA00048816"/>
    </source>
</evidence>
<dbReference type="InterPro" id="IPR036480">
    <property type="entry name" value="CarbP_synth_ssu_N_sf"/>
</dbReference>
<dbReference type="GO" id="GO:0006526">
    <property type="term" value="P:L-arginine biosynthetic process"/>
    <property type="evidence" value="ECO:0007669"/>
    <property type="project" value="UniProtKB-UniRule"/>
</dbReference>
<feature type="region of interest" description="CPSase" evidence="11">
    <location>
        <begin position="1"/>
        <end position="169"/>
    </location>
</feature>
<feature type="binding site" evidence="11">
    <location>
        <position position="289"/>
    </location>
    <ligand>
        <name>L-glutamine</name>
        <dbReference type="ChEBI" id="CHEBI:58359"/>
    </ligand>
</feature>
<dbReference type="PRINTS" id="PR00096">
    <property type="entry name" value="GATASE"/>
</dbReference>
<dbReference type="PRINTS" id="PR00099">
    <property type="entry name" value="CPSGATASE"/>
</dbReference>
<dbReference type="InterPro" id="IPR029062">
    <property type="entry name" value="Class_I_gatase-like"/>
</dbReference>
<feature type="binding site" evidence="11">
    <location>
        <position position="288"/>
    </location>
    <ligand>
        <name>L-glutamine</name>
        <dbReference type="ChEBI" id="CHEBI:58359"/>
    </ligand>
</feature>
<dbReference type="GO" id="GO:0005524">
    <property type="term" value="F:ATP binding"/>
    <property type="evidence" value="ECO:0007669"/>
    <property type="project" value="UniProtKB-UniRule"/>
</dbReference>
<sequence length="356" mass="40102">MKSFIYLEDGTKLEGKTFGVNKTVVGELVFNTGMTGYEEVLTDPSYKEQVVIMTYPLIGNYGINKKDKESSTIHLKAFIVREYAKIPNHYESYETLNQFLKEHDIPGVYDVDTRMLTKKVREKGSMKCLITSEELKNPEALLQDYEFPKDVVKIVSRKKKECFPGRGIKVGILDLGLKDGIINHLQKRNCSINIYPYDTKKEEIVEDGIEVLLISNGPGDPKNCTEVIELVKQLTGVIPIWGICLGHQILALALGGDTYKMKFGHRGTNHPVQDITTGKILISSQNHGYAVEENSLPSYVEKTYMNINDNTLEGFAYPKFSIKAVQFHPEEGPGSIDGHSIFDEWLHNLKAGEDYA</sequence>
<comment type="function">
    <text evidence="11">Small subunit of the glutamine-dependent carbamoyl phosphate synthetase (CPSase). CPSase catalyzes the formation of carbamoyl phosphate from the ammonia moiety of glutamine, carbonate, and phosphate donated by ATP, constituting the first step of 2 biosynthetic pathways, one leading to arginine and/or urea and the other to pyrimidine nucleotides. The small subunit (glutamine amidotransferase) binds and cleaves glutamine to supply the large subunit with the substrate ammonia.</text>
</comment>
<dbReference type="SUPFAM" id="SSF52317">
    <property type="entry name" value="Class I glutamine amidotransferase-like"/>
    <property type="match status" value="1"/>
</dbReference>
<dbReference type="Pfam" id="PF00988">
    <property type="entry name" value="CPSase_sm_chain"/>
    <property type="match status" value="1"/>
</dbReference>
<evidence type="ECO:0000256" key="5">
    <source>
        <dbReference type="ARBA" id="ARBA00022741"/>
    </source>
</evidence>
<comment type="similarity">
    <text evidence="3 11">Belongs to the CarA family.</text>
</comment>
<evidence type="ECO:0000256" key="8">
    <source>
        <dbReference type="ARBA" id="ARBA00022975"/>
    </source>
</evidence>
<evidence type="ECO:0000256" key="1">
    <source>
        <dbReference type="ARBA" id="ARBA00004812"/>
    </source>
</evidence>
<feature type="binding site" evidence="11">
    <location>
        <position position="217"/>
    </location>
    <ligand>
        <name>L-glutamine</name>
        <dbReference type="ChEBI" id="CHEBI:58359"/>
    </ligand>
</feature>
<feature type="binding site" evidence="11">
    <location>
        <position position="245"/>
    </location>
    <ligand>
        <name>L-glutamine</name>
        <dbReference type="ChEBI" id="CHEBI:58359"/>
    </ligand>
</feature>